<dbReference type="NCBIfam" id="TIGR03025">
    <property type="entry name" value="EPS_sugtrans"/>
    <property type="match status" value="1"/>
</dbReference>
<keyword evidence="3 9" id="KW-0808">Transferase</keyword>
<keyword evidence="4 7" id="KW-0812">Transmembrane</keyword>
<comment type="similarity">
    <text evidence="2">Belongs to the bacterial sugar transferase family.</text>
</comment>
<feature type="transmembrane region" description="Helical" evidence="7">
    <location>
        <begin position="266"/>
        <end position="287"/>
    </location>
</feature>
<accession>A0A9D1DXK9</accession>
<reference evidence="9" key="1">
    <citation type="submission" date="2020-10" db="EMBL/GenBank/DDBJ databases">
        <authorList>
            <person name="Gilroy R."/>
        </authorList>
    </citation>
    <scope>NUCLEOTIDE SEQUENCE</scope>
    <source>
        <strain evidence="9">CHK189-12415</strain>
    </source>
</reference>
<organism evidence="9 10">
    <name type="scientific">Candidatus Faecivivens stercoravium</name>
    <dbReference type="NCBI Taxonomy" id="2840803"/>
    <lineage>
        <taxon>Bacteria</taxon>
        <taxon>Bacillati</taxon>
        <taxon>Bacillota</taxon>
        <taxon>Clostridia</taxon>
        <taxon>Eubacteriales</taxon>
        <taxon>Oscillospiraceae</taxon>
        <taxon>Oscillospiraceae incertae sedis</taxon>
        <taxon>Candidatus Faecivivens</taxon>
    </lineage>
</organism>
<gene>
    <name evidence="9" type="ORF">IAB37_04570</name>
</gene>
<feature type="transmembrane region" description="Helical" evidence="7">
    <location>
        <begin position="47"/>
        <end position="66"/>
    </location>
</feature>
<dbReference type="GO" id="GO:0016020">
    <property type="term" value="C:membrane"/>
    <property type="evidence" value="ECO:0007669"/>
    <property type="project" value="UniProtKB-SubCell"/>
</dbReference>
<comment type="caution">
    <text evidence="9">The sequence shown here is derived from an EMBL/GenBank/DDBJ whole genome shotgun (WGS) entry which is preliminary data.</text>
</comment>
<evidence type="ECO:0000256" key="5">
    <source>
        <dbReference type="ARBA" id="ARBA00022989"/>
    </source>
</evidence>
<dbReference type="Proteomes" id="UP000824241">
    <property type="component" value="Unassembled WGS sequence"/>
</dbReference>
<proteinExistence type="inferred from homology"/>
<feature type="domain" description="Bacterial sugar transferase" evidence="8">
    <location>
        <begin position="261"/>
        <end position="441"/>
    </location>
</feature>
<dbReference type="PANTHER" id="PTHR30576">
    <property type="entry name" value="COLANIC BIOSYNTHESIS UDP-GLUCOSE LIPID CARRIER TRANSFERASE"/>
    <property type="match status" value="1"/>
</dbReference>
<evidence type="ECO:0000313" key="10">
    <source>
        <dbReference type="Proteomes" id="UP000824241"/>
    </source>
</evidence>
<evidence type="ECO:0000256" key="3">
    <source>
        <dbReference type="ARBA" id="ARBA00022679"/>
    </source>
</evidence>
<feature type="transmembrane region" description="Helical" evidence="7">
    <location>
        <begin position="109"/>
        <end position="130"/>
    </location>
</feature>
<dbReference type="PANTHER" id="PTHR30576:SF20">
    <property type="entry name" value="QUINOVOSAMINEPHOSPHOTRANSFERAE-RELATED"/>
    <property type="match status" value="1"/>
</dbReference>
<evidence type="ECO:0000256" key="6">
    <source>
        <dbReference type="ARBA" id="ARBA00023136"/>
    </source>
</evidence>
<dbReference type="EMBL" id="DVHA01000151">
    <property type="protein sequence ID" value="HIR60830.1"/>
    <property type="molecule type" value="Genomic_DNA"/>
</dbReference>
<feature type="transmembrane region" description="Helical" evidence="7">
    <location>
        <begin position="78"/>
        <end position="97"/>
    </location>
</feature>
<dbReference type="Pfam" id="PF02397">
    <property type="entry name" value="Bac_transf"/>
    <property type="match status" value="1"/>
</dbReference>
<evidence type="ECO:0000256" key="1">
    <source>
        <dbReference type="ARBA" id="ARBA00004141"/>
    </source>
</evidence>
<evidence type="ECO:0000256" key="2">
    <source>
        <dbReference type="ARBA" id="ARBA00006464"/>
    </source>
</evidence>
<name>A0A9D1DXK9_9FIRM</name>
<evidence type="ECO:0000313" key="9">
    <source>
        <dbReference type="EMBL" id="HIR60830.1"/>
    </source>
</evidence>
<evidence type="ECO:0000256" key="7">
    <source>
        <dbReference type="SAM" id="Phobius"/>
    </source>
</evidence>
<feature type="transmembrane region" description="Helical" evidence="7">
    <location>
        <begin position="12"/>
        <end position="35"/>
    </location>
</feature>
<dbReference type="InterPro" id="IPR017475">
    <property type="entry name" value="EPS_sugar_tfrase"/>
</dbReference>
<keyword evidence="6 7" id="KW-0472">Membrane</keyword>
<evidence type="ECO:0000259" key="8">
    <source>
        <dbReference type="Pfam" id="PF02397"/>
    </source>
</evidence>
<protein>
    <submittedName>
        <fullName evidence="9">Sugar transferase</fullName>
    </submittedName>
</protein>
<keyword evidence="5 7" id="KW-1133">Transmembrane helix</keyword>
<reference evidence="9" key="2">
    <citation type="journal article" date="2021" name="PeerJ">
        <title>Extensive microbial diversity within the chicken gut microbiome revealed by metagenomics and culture.</title>
        <authorList>
            <person name="Gilroy R."/>
            <person name="Ravi A."/>
            <person name="Getino M."/>
            <person name="Pursley I."/>
            <person name="Horton D.L."/>
            <person name="Alikhan N.F."/>
            <person name="Baker D."/>
            <person name="Gharbi K."/>
            <person name="Hall N."/>
            <person name="Watson M."/>
            <person name="Adriaenssens E.M."/>
            <person name="Foster-Nyarko E."/>
            <person name="Jarju S."/>
            <person name="Secka A."/>
            <person name="Antonio M."/>
            <person name="Oren A."/>
            <person name="Chaudhuri R.R."/>
            <person name="La Ragione R."/>
            <person name="Hildebrand F."/>
            <person name="Pallen M.J."/>
        </authorList>
    </citation>
    <scope>NUCLEOTIDE SEQUENCE</scope>
    <source>
        <strain evidence="9">CHK189-12415</strain>
    </source>
</reference>
<comment type="subcellular location">
    <subcellularLocation>
        <location evidence="1">Membrane</location>
        <topology evidence="1">Multi-pass membrane protein</topology>
    </subcellularLocation>
</comment>
<dbReference type="GO" id="GO:0016780">
    <property type="term" value="F:phosphotransferase activity, for other substituted phosphate groups"/>
    <property type="evidence" value="ECO:0007669"/>
    <property type="project" value="TreeGrafter"/>
</dbReference>
<sequence length="475" mass="54193">MVKTIAQTLQITILRLFKILLVLVLFLLFYGLFALTEPELLRASRTAAITLICFPVICIAMLKIYGGFPIGVKKTREIVYSAAIATFLTDCITYAQLAIMRFNFPNRSYFQDFFTFLGVVLLQLIAINLFGYMGNYLYFKVNPPANCLVIFGRKEGLPQFVGKISKYKKQYKVCALADVSDMTPDELKRKIRAHQAIFLFGIPENDKSWILEYCYKHGRTTYLSPELSDIITRQSRHVIIDDLAVLESRVTGLSFEQRVLKRAMDIIISGAGLLVASPFMLIEALAIKLEDGGPVFFRQPRMTKDGKVFNVLKFRTMIVDADKDVKRLASQNDDRITKVGKFLRKTRMDELPQFINILKGDMSIVGPRPEQVEITEKYVEVLPEFRYRLKVKAGLTGLAQIQGKYNTTPRDKLIFDLIYIEQYSIWVDIKLILQTVKVLFKSDSTEGVTGELPEGYDFLMEEEPPEKPEQAQNAG</sequence>
<evidence type="ECO:0000256" key="4">
    <source>
        <dbReference type="ARBA" id="ARBA00022692"/>
    </source>
</evidence>
<dbReference type="InterPro" id="IPR003362">
    <property type="entry name" value="Bact_transf"/>
</dbReference>
<dbReference type="AlphaFoldDB" id="A0A9D1DXK9"/>